<reference evidence="2" key="2">
    <citation type="submission" date="2016-05" db="EMBL/GenBank/DDBJ databases">
        <title>Comparative analysis highlights variable genome content of wheat rusts and divergence of the mating loci.</title>
        <authorList>
            <person name="Cuomo C.A."/>
            <person name="Bakkeren G."/>
            <person name="Szabo L."/>
            <person name="Khalil H."/>
            <person name="Joly D."/>
            <person name="Goldberg J."/>
            <person name="Young S."/>
            <person name="Zeng Q."/>
            <person name="Fellers J."/>
        </authorList>
    </citation>
    <scope>NUCLEOTIDE SEQUENCE [LARGE SCALE GENOMIC DNA]</scope>
    <source>
        <strain evidence="2">1-1 BBBD Race 1</strain>
    </source>
</reference>
<dbReference type="Proteomes" id="UP000005240">
    <property type="component" value="Unassembled WGS sequence"/>
</dbReference>
<evidence type="ECO:0000313" key="2">
    <source>
        <dbReference type="EMBL" id="OAV91903.1"/>
    </source>
</evidence>
<evidence type="ECO:0000256" key="1">
    <source>
        <dbReference type="SAM" id="MobiDB-lite"/>
    </source>
</evidence>
<dbReference type="EnsemblFungi" id="PTTG_27850-t43_1">
    <property type="protein sequence ID" value="PTTG_27850-t43_1-p1"/>
    <property type="gene ID" value="PTTG_27850"/>
</dbReference>
<gene>
    <name evidence="2" type="ORF">PTTG_27850</name>
</gene>
<sequence length="278" mass="31129">MAALPVDEEWDQLVNDYLQGSVEFGLAPPENVGRSYVGEEVNPSKRGLDLENPKANVIFTPSPESESRCTEGVCSNPANALQASEGRVPKRARNGKSIMTREEERRDDLRPDVSRLHHDTKFHNLAQVNNKSPPCISEQGRLWRLGQADHSGIPTSHYPMTSSIKSRAHRMSRKPMPEKQQQDPRNKQHIANQNSGQGKYDQLKVPQIDLGGESWKQSELNSIGIPVNGLMETASISSQVVLDERELDQYQTPYKAAIKNIYQELHGSTDTKAKIQPQ</sequence>
<name>A0A180GIX9_PUCT1</name>
<feature type="region of interest" description="Disordered" evidence="1">
    <location>
        <begin position="81"/>
        <end position="109"/>
    </location>
</feature>
<protein>
    <submittedName>
        <fullName evidence="2 3">Uncharacterized protein</fullName>
    </submittedName>
</protein>
<organism evidence="2">
    <name type="scientific">Puccinia triticina (isolate 1-1 / race 1 (BBBD))</name>
    <name type="common">Brown leaf rust fungus</name>
    <dbReference type="NCBI Taxonomy" id="630390"/>
    <lineage>
        <taxon>Eukaryota</taxon>
        <taxon>Fungi</taxon>
        <taxon>Dikarya</taxon>
        <taxon>Basidiomycota</taxon>
        <taxon>Pucciniomycotina</taxon>
        <taxon>Pucciniomycetes</taxon>
        <taxon>Pucciniales</taxon>
        <taxon>Pucciniaceae</taxon>
        <taxon>Puccinia</taxon>
    </lineage>
</organism>
<dbReference type="VEuPathDB" id="FungiDB:PTTG_27850"/>
<keyword evidence="4" id="KW-1185">Reference proteome</keyword>
<feature type="region of interest" description="Disordered" evidence="1">
    <location>
        <begin position="151"/>
        <end position="201"/>
    </location>
</feature>
<dbReference type="EMBL" id="ADAS02000073">
    <property type="protein sequence ID" value="OAV91903.1"/>
    <property type="molecule type" value="Genomic_DNA"/>
</dbReference>
<reference evidence="3" key="4">
    <citation type="submission" date="2025-05" db="UniProtKB">
        <authorList>
            <consortium name="EnsemblFungi"/>
        </authorList>
    </citation>
    <scope>IDENTIFICATION</scope>
    <source>
        <strain evidence="3">isolate 1-1 / race 1 (BBBD)</strain>
    </source>
</reference>
<evidence type="ECO:0000313" key="4">
    <source>
        <dbReference type="Proteomes" id="UP000005240"/>
    </source>
</evidence>
<feature type="compositionally biased region" description="Basic and acidic residues" evidence="1">
    <location>
        <begin position="175"/>
        <end position="186"/>
    </location>
</feature>
<reference evidence="2" key="1">
    <citation type="submission" date="2009-11" db="EMBL/GenBank/DDBJ databases">
        <authorList>
            <consortium name="The Broad Institute Genome Sequencing Platform"/>
            <person name="Ward D."/>
            <person name="Feldgarden M."/>
            <person name="Earl A."/>
            <person name="Young S.K."/>
            <person name="Zeng Q."/>
            <person name="Koehrsen M."/>
            <person name="Alvarado L."/>
            <person name="Berlin A."/>
            <person name="Bochicchio J."/>
            <person name="Borenstein D."/>
            <person name="Chapman S.B."/>
            <person name="Chen Z."/>
            <person name="Engels R."/>
            <person name="Freedman E."/>
            <person name="Gellesch M."/>
            <person name="Goldberg J."/>
            <person name="Griggs A."/>
            <person name="Gujja S."/>
            <person name="Heilman E."/>
            <person name="Heiman D."/>
            <person name="Hepburn T."/>
            <person name="Howarth C."/>
            <person name="Jen D."/>
            <person name="Larson L."/>
            <person name="Lewis B."/>
            <person name="Mehta T."/>
            <person name="Park D."/>
            <person name="Pearson M."/>
            <person name="Roberts A."/>
            <person name="Saif S."/>
            <person name="Shea T."/>
            <person name="Shenoy N."/>
            <person name="Sisk P."/>
            <person name="Stolte C."/>
            <person name="Sykes S."/>
            <person name="Thomson T."/>
            <person name="Walk T."/>
            <person name="White J."/>
            <person name="Yandava C."/>
            <person name="Izard J."/>
            <person name="Baranova O.V."/>
            <person name="Blanton J.M."/>
            <person name="Tanner A.C."/>
            <person name="Dewhirst F.E."/>
            <person name="Haas B."/>
            <person name="Nusbaum C."/>
            <person name="Birren B."/>
        </authorList>
    </citation>
    <scope>NUCLEOTIDE SEQUENCE [LARGE SCALE GENOMIC DNA]</scope>
    <source>
        <strain evidence="2">1-1 BBBD Race 1</strain>
    </source>
</reference>
<accession>A0A180GIX9</accession>
<proteinExistence type="predicted"/>
<dbReference type="OrthoDB" id="10458941at2759"/>
<feature type="compositionally biased region" description="Basic and acidic residues" evidence="1">
    <location>
        <begin position="99"/>
        <end position="109"/>
    </location>
</feature>
<evidence type="ECO:0000313" key="3">
    <source>
        <dbReference type="EnsemblFungi" id="PTTG_27850-t43_1-p1"/>
    </source>
</evidence>
<reference evidence="3 4" key="3">
    <citation type="journal article" date="2017" name="G3 (Bethesda)">
        <title>Comparative analysis highlights variable genome content of wheat rusts and divergence of the mating loci.</title>
        <authorList>
            <person name="Cuomo C.A."/>
            <person name="Bakkeren G."/>
            <person name="Khalil H.B."/>
            <person name="Panwar V."/>
            <person name="Joly D."/>
            <person name="Linning R."/>
            <person name="Sakthikumar S."/>
            <person name="Song X."/>
            <person name="Adiconis X."/>
            <person name="Fan L."/>
            <person name="Goldberg J.M."/>
            <person name="Levin J.Z."/>
            <person name="Young S."/>
            <person name="Zeng Q."/>
            <person name="Anikster Y."/>
            <person name="Bruce M."/>
            <person name="Wang M."/>
            <person name="Yin C."/>
            <person name="McCallum B."/>
            <person name="Szabo L.J."/>
            <person name="Hulbert S."/>
            <person name="Chen X."/>
            <person name="Fellers J.P."/>
        </authorList>
    </citation>
    <scope>NUCLEOTIDE SEQUENCE</scope>
    <source>
        <strain evidence="4">Isolate 1-1 / race 1 (BBBD)</strain>
        <strain evidence="3">isolate 1-1 / race 1 (BBBD)</strain>
    </source>
</reference>
<dbReference type="AlphaFoldDB" id="A0A180GIX9"/>